<dbReference type="Pfam" id="PF08463">
    <property type="entry name" value="EcoEI_R_C"/>
    <property type="match status" value="1"/>
</dbReference>
<dbReference type="PANTHER" id="PTHR47396">
    <property type="entry name" value="TYPE I RESTRICTION ENZYME ECOKI R PROTEIN"/>
    <property type="match status" value="1"/>
</dbReference>
<comment type="caution">
    <text evidence="2">The sequence shown here is derived from an EMBL/GenBank/DDBJ whole genome shotgun (WGS) entry which is preliminary data.</text>
</comment>
<keyword evidence="3" id="KW-1185">Reference proteome</keyword>
<dbReference type="AlphaFoldDB" id="A0A7W5DI43"/>
<reference evidence="2 3" key="1">
    <citation type="submission" date="2020-08" db="EMBL/GenBank/DDBJ databases">
        <title>Genomic Encyclopedia of Type Strains, Phase III (KMG-III): the genomes of soil and plant-associated and newly described type strains.</title>
        <authorList>
            <person name="Whitman W."/>
        </authorList>
    </citation>
    <scope>NUCLEOTIDE SEQUENCE [LARGE SCALE GENOMIC DNA]</scope>
    <source>
        <strain evidence="2 3">CECT 7341</strain>
    </source>
</reference>
<dbReference type="InterPro" id="IPR014001">
    <property type="entry name" value="Helicase_ATP-bd"/>
</dbReference>
<dbReference type="GO" id="GO:0009035">
    <property type="term" value="F:type I site-specific deoxyribonuclease activity"/>
    <property type="evidence" value="ECO:0007669"/>
    <property type="project" value="UniProtKB-EC"/>
</dbReference>
<dbReference type="SMART" id="SM00487">
    <property type="entry name" value="DEXDc"/>
    <property type="match status" value="1"/>
</dbReference>
<gene>
    <name evidence="2" type="ORF">FHR95_000908</name>
</gene>
<dbReference type="RefSeq" id="WP_183313533.1">
    <property type="nucleotide sequence ID" value="NZ_JACHXQ010000002.1"/>
</dbReference>
<dbReference type="Pfam" id="PF00271">
    <property type="entry name" value="Helicase_C"/>
    <property type="match status" value="1"/>
</dbReference>
<dbReference type="InterPro" id="IPR050742">
    <property type="entry name" value="Helicase_Restrict-Modif_Enz"/>
</dbReference>
<dbReference type="GO" id="GO:0003677">
    <property type="term" value="F:DNA binding"/>
    <property type="evidence" value="ECO:0007669"/>
    <property type="project" value="UniProtKB-KW"/>
</dbReference>
<dbReference type="InterPro" id="IPR013670">
    <property type="entry name" value="EcoEI_R_C_dom"/>
</dbReference>
<dbReference type="PROSITE" id="PS51192">
    <property type="entry name" value="HELICASE_ATP_BIND_1"/>
    <property type="match status" value="1"/>
</dbReference>
<organism evidence="2 3">
    <name type="scientific">Halomonas fontilapidosi</name>
    <dbReference type="NCBI Taxonomy" id="616675"/>
    <lineage>
        <taxon>Bacteria</taxon>
        <taxon>Pseudomonadati</taxon>
        <taxon>Pseudomonadota</taxon>
        <taxon>Gammaproteobacteria</taxon>
        <taxon>Oceanospirillales</taxon>
        <taxon>Halomonadaceae</taxon>
        <taxon>Halomonas</taxon>
    </lineage>
</organism>
<dbReference type="Pfam" id="PF04851">
    <property type="entry name" value="ResIII"/>
    <property type="match status" value="1"/>
</dbReference>
<dbReference type="GO" id="GO:0009307">
    <property type="term" value="P:DNA restriction-modification system"/>
    <property type="evidence" value="ECO:0007669"/>
    <property type="project" value="UniProtKB-KW"/>
</dbReference>
<accession>A0A7W5DI43</accession>
<sequence>MNEADTRAELIDPALKEAGWGLVESSRVRREVITLGRLQGAGQRTRGDIADYVLFYQGQKLAVIEAKKRDLPVTEGLAQAKRYAERLQARFAYATNGVGLYRVDMHTGEEGPVAGYPSPQALWAESFPEPNAWRESFGEVPFHDNGGQWQARYYQHNAINQALEAIAAGRQRVLLTLATGTGKTAIAFQLAWKLFHSRWNLAAWQGDDDTRVRPRILFLADRNILADQAYNSFSAFPEDALVRIAPDAIRKQGRVPKNGNLFFTIFQTFMSGRDAEGNPAPSFGDYPPDFFDLIIIDECHRGGANDESSWRAILEYFSPAVQLGLTATPKRTTNTDTYAYFGEPAYVYSLKEGINDGFLTPFKVRQIATTLDDYVYTPDDEVVQGEVEQGRRYTEADFNRLIRIKAREQYRVQVFMEMIDPREKTLVFCANQEHALAVRDLINQAKTHPDPNYCVRVTADDGAEGERFLRRFQDNEKTIPTILTTSQKLSTGVDARNIRNIVLMRPVNSMIEFKQIIGRGTRLFDGKDHFTILDFVRAYEHFNDPEWDGEPMAPEPCGRCGETPCVCVVSPPALCEACGNRPCTCEKEPPEPCPVCGESPCQCGGEGGRPVVEIELAPGKVRQLQHMSATSFWSPDGTPISAADFIRRLYGDLPALFQDEATLRALWSRPDTRQGLLERLAEKGYGGEQLRDIARLVDAENSDLFDVLAYIAFALPPISREERVASHRRQLFAEYDYRQREFLSFILDHYVQNGVGELAQHKLPDLIQLKYQTPTDAIAELGSVENIRDVFIGFQARLYESHKA</sequence>
<name>A0A7W5DI43_9GAMM</name>
<feature type="domain" description="Helicase ATP-binding" evidence="1">
    <location>
        <begin position="164"/>
        <end position="347"/>
    </location>
</feature>
<keyword evidence="2" id="KW-0378">Hydrolase</keyword>
<dbReference type="InterPro" id="IPR027417">
    <property type="entry name" value="P-loop_NTPase"/>
</dbReference>
<dbReference type="SUPFAM" id="SSF52540">
    <property type="entry name" value="P-loop containing nucleoside triphosphate hydrolases"/>
    <property type="match status" value="2"/>
</dbReference>
<proteinExistence type="predicted"/>
<dbReference type="EC" id="3.1.21.3" evidence="2"/>
<dbReference type="Gene3D" id="3.90.1570.30">
    <property type="match status" value="1"/>
</dbReference>
<dbReference type="GO" id="GO:0005524">
    <property type="term" value="F:ATP binding"/>
    <property type="evidence" value="ECO:0007669"/>
    <property type="project" value="UniProtKB-KW"/>
</dbReference>
<dbReference type="InterPro" id="IPR001650">
    <property type="entry name" value="Helicase_C-like"/>
</dbReference>
<dbReference type="NCBIfam" id="NF046051">
    <property type="entry name" value="restrict_EcoAI"/>
    <property type="match status" value="1"/>
</dbReference>
<dbReference type="InterPro" id="IPR007409">
    <property type="entry name" value="Restrct_endonuc_type1_HsdR_N"/>
</dbReference>
<evidence type="ECO:0000259" key="1">
    <source>
        <dbReference type="PROSITE" id="PS51192"/>
    </source>
</evidence>
<protein>
    <submittedName>
        <fullName evidence="2">Type I restriction enzyme R subunit</fullName>
        <ecNumber evidence="2">3.1.21.3</ecNumber>
    </submittedName>
</protein>
<dbReference type="InterPro" id="IPR006935">
    <property type="entry name" value="Helicase/UvrB_N"/>
</dbReference>
<evidence type="ECO:0000313" key="3">
    <source>
        <dbReference type="Proteomes" id="UP000563050"/>
    </source>
</evidence>
<dbReference type="GO" id="GO:0005829">
    <property type="term" value="C:cytosol"/>
    <property type="evidence" value="ECO:0007669"/>
    <property type="project" value="TreeGrafter"/>
</dbReference>
<dbReference type="PANTHER" id="PTHR47396:SF1">
    <property type="entry name" value="ATP-DEPENDENT HELICASE IRC3-RELATED"/>
    <property type="match status" value="1"/>
</dbReference>
<dbReference type="CDD" id="cd18032">
    <property type="entry name" value="DEXHc_RE_I_III_res"/>
    <property type="match status" value="1"/>
</dbReference>
<dbReference type="Proteomes" id="UP000563050">
    <property type="component" value="Unassembled WGS sequence"/>
</dbReference>
<dbReference type="CDD" id="cd18799">
    <property type="entry name" value="SF2_C_EcoAI-like"/>
    <property type="match status" value="1"/>
</dbReference>
<evidence type="ECO:0000313" key="2">
    <source>
        <dbReference type="EMBL" id="MBB3183367.1"/>
    </source>
</evidence>
<dbReference type="Gene3D" id="3.40.50.300">
    <property type="entry name" value="P-loop containing nucleotide triphosphate hydrolases"/>
    <property type="match status" value="2"/>
</dbReference>
<dbReference type="EMBL" id="JACHXQ010000002">
    <property type="protein sequence ID" value="MBB3183367.1"/>
    <property type="molecule type" value="Genomic_DNA"/>
</dbReference>
<dbReference type="Pfam" id="PF04313">
    <property type="entry name" value="HSDR_N"/>
    <property type="match status" value="1"/>
</dbReference>